<dbReference type="AlphaFoldDB" id="A0A2P6NKR5"/>
<sequence>MGGKLLANPLCNKYLTRAIMPATDSSKQMGSYIRVQNWWIF</sequence>
<gene>
    <name evidence="1" type="ORF">PROFUN_05851</name>
</gene>
<comment type="caution">
    <text evidence="1">The sequence shown here is derived from an EMBL/GenBank/DDBJ whole genome shotgun (WGS) entry which is preliminary data.</text>
</comment>
<proteinExistence type="predicted"/>
<dbReference type="Proteomes" id="UP000241769">
    <property type="component" value="Unassembled WGS sequence"/>
</dbReference>
<organism evidence="1 2">
    <name type="scientific">Planoprotostelium fungivorum</name>
    <dbReference type="NCBI Taxonomy" id="1890364"/>
    <lineage>
        <taxon>Eukaryota</taxon>
        <taxon>Amoebozoa</taxon>
        <taxon>Evosea</taxon>
        <taxon>Variosea</taxon>
        <taxon>Cavosteliida</taxon>
        <taxon>Cavosteliaceae</taxon>
        <taxon>Planoprotostelium</taxon>
    </lineage>
</organism>
<dbReference type="EMBL" id="MDYQ01000061">
    <property type="protein sequence ID" value="PRP84516.1"/>
    <property type="molecule type" value="Genomic_DNA"/>
</dbReference>
<evidence type="ECO:0000313" key="2">
    <source>
        <dbReference type="Proteomes" id="UP000241769"/>
    </source>
</evidence>
<protein>
    <submittedName>
        <fullName evidence="1">Uncharacterized protein</fullName>
    </submittedName>
</protein>
<keyword evidence="2" id="KW-1185">Reference proteome</keyword>
<dbReference type="InParanoid" id="A0A2P6NKR5"/>
<evidence type="ECO:0000313" key="1">
    <source>
        <dbReference type="EMBL" id="PRP84516.1"/>
    </source>
</evidence>
<accession>A0A2P6NKR5</accession>
<reference evidence="1 2" key="1">
    <citation type="journal article" date="2018" name="Genome Biol. Evol.">
        <title>Multiple Roots of Fruiting Body Formation in Amoebozoa.</title>
        <authorList>
            <person name="Hillmann F."/>
            <person name="Forbes G."/>
            <person name="Novohradska S."/>
            <person name="Ferling I."/>
            <person name="Riege K."/>
            <person name="Groth M."/>
            <person name="Westermann M."/>
            <person name="Marz M."/>
            <person name="Spaller T."/>
            <person name="Winckler T."/>
            <person name="Schaap P."/>
            <person name="Glockner G."/>
        </authorList>
    </citation>
    <scope>NUCLEOTIDE SEQUENCE [LARGE SCALE GENOMIC DNA]</scope>
    <source>
        <strain evidence="1 2">Jena</strain>
    </source>
</reference>
<name>A0A2P6NKR5_9EUKA</name>